<dbReference type="Gene3D" id="2.120.10.30">
    <property type="entry name" value="TolB, C-terminal domain"/>
    <property type="match status" value="1"/>
</dbReference>
<name>A0A382E887_9ZZZZ</name>
<dbReference type="SUPFAM" id="SSF69304">
    <property type="entry name" value="Tricorn protease N-terminal domain"/>
    <property type="match status" value="1"/>
</dbReference>
<feature type="non-terminal residue" evidence="2">
    <location>
        <position position="242"/>
    </location>
</feature>
<dbReference type="InterPro" id="IPR011042">
    <property type="entry name" value="6-blade_b-propeller_TolB-like"/>
</dbReference>
<proteinExistence type="predicted"/>
<gene>
    <name evidence="2" type="ORF">METZ01_LOCUS199772</name>
</gene>
<dbReference type="GO" id="GO:0042597">
    <property type="term" value="C:periplasmic space"/>
    <property type="evidence" value="ECO:0007669"/>
    <property type="project" value="InterPro"/>
</dbReference>
<accession>A0A382E887</accession>
<dbReference type="InterPro" id="IPR007195">
    <property type="entry name" value="TolB_N"/>
</dbReference>
<evidence type="ECO:0000259" key="1">
    <source>
        <dbReference type="Pfam" id="PF04052"/>
    </source>
</evidence>
<dbReference type="PANTHER" id="PTHR36842:SF1">
    <property type="entry name" value="PROTEIN TOLB"/>
    <property type="match status" value="1"/>
</dbReference>
<organism evidence="2">
    <name type="scientific">marine metagenome</name>
    <dbReference type="NCBI Taxonomy" id="408172"/>
    <lineage>
        <taxon>unclassified sequences</taxon>
        <taxon>metagenomes</taxon>
        <taxon>ecological metagenomes</taxon>
    </lineage>
</organism>
<dbReference type="SUPFAM" id="SSF52964">
    <property type="entry name" value="TolB, N-terminal domain"/>
    <property type="match status" value="1"/>
</dbReference>
<dbReference type="PANTHER" id="PTHR36842">
    <property type="entry name" value="PROTEIN TOLB HOMOLOG"/>
    <property type="match status" value="1"/>
</dbReference>
<feature type="domain" description="TolB N-terminal" evidence="1">
    <location>
        <begin position="23"/>
        <end position="128"/>
    </location>
</feature>
<protein>
    <recommendedName>
        <fullName evidence="1">TolB N-terminal domain-containing protein</fullName>
    </recommendedName>
</protein>
<sequence>MKNFIRLFLICFLLLPFKSYAVLDIKITQGIEEPIPIAIAIFGWSQASGVAPIDMSQIITANLTRSGRFNVMDVQDLPQSPTEFDAISFGDWRKLGMENIVIGNLVLTESGNYNVSFRLIDIYRKKQIAGFRIPTKPNLLRRVAHQISDIVFEKLTGIEGAFNTRVAYITVKKDNTKKIHALHIADADGHNAKILVESPEPLLSPSWSYDGGKIAYVSFEGKNSSVFIQDILTGNRTRVSKF</sequence>
<dbReference type="GO" id="GO:0015031">
    <property type="term" value="P:protein transport"/>
    <property type="evidence" value="ECO:0007669"/>
    <property type="project" value="InterPro"/>
</dbReference>
<dbReference type="Pfam" id="PF04052">
    <property type="entry name" value="TolB_N"/>
    <property type="match status" value="1"/>
</dbReference>
<dbReference type="EMBL" id="UINC01043205">
    <property type="protein sequence ID" value="SVB46918.1"/>
    <property type="molecule type" value="Genomic_DNA"/>
</dbReference>
<dbReference type="AlphaFoldDB" id="A0A382E887"/>
<reference evidence="2" key="1">
    <citation type="submission" date="2018-05" db="EMBL/GenBank/DDBJ databases">
        <authorList>
            <person name="Lanie J.A."/>
            <person name="Ng W.-L."/>
            <person name="Kazmierczak K.M."/>
            <person name="Andrzejewski T.M."/>
            <person name="Davidsen T.M."/>
            <person name="Wayne K.J."/>
            <person name="Tettelin H."/>
            <person name="Glass J.I."/>
            <person name="Rusch D."/>
            <person name="Podicherti R."/>
            <person name="Tsui H.-C.T."/>
            <person name="Winkler M.E."/>
        </authorList>
    </citation>
    <scope>NUCLEOTIDE SEQUENCE</scope>
</reference>
<dbReference type="Gene3D" id="3.40.50.10070">
    <property type="entry name" value="TolB, N-terminal domain"/>
    <property type="match status" value="1"/>
</dbReference>
<evidence type="ECO:0000313" key="2">
    <source>
        <dbReference type="EMBL" id="SVB46918.1"/>
    </source>
</evidence>